<evidence type="ECO:0000256" key="2">
    <source>
        <dbReference type="SAM" id="SignalP"/>
    </source>
</evidence>
<feature type="signal peptide" evidence="2">
    <location>
        <begin position="1"/>
        <end position="25"/>
    </location>
</feature>
<dbReference type="PIRSF" id="PIRSF017082">
    <property type="entry name" value="YflP"/>
    <property type="match status" value="1"/>
</dbReference>
<dbReference type="SUPFAM" id="SSF53850">
    <property type="entry name" value="Periplasmic binding protein-like II"/>
    <property type="match status" value="1"/>
</dbReference>
<protein>
    <submittedName>
        <fullName evidence="3">MFS transporter</fullName>
    </submittedName>
</protein>
<dbReference type="Gene3D" id="3.40.190.150">
    <property type="entry name" value="Bordetella uptake gene, domain 1"/>
    <property type="match status" value="1"/>
</dbReference>
<dbReference type="CDD" id="cd13578">
    <property type="entry name" value="PBP2_Bug27"/>
    <property type="match status" value="1"/>
</dbReference>
<keyword evidence="4" id="KW-1185">Reference proteome</keyword>
<accession>A0A916SQW0</accession>
<feature type="chain" id="PRO_5037826089" evidence="2">
    <location>
        <begin position="26"/>
        <end position="328"/>
    </location>
</feature>
<reference evidence="3" key="1">
    <citation type="journal article" date="2014" name="Int. J. Syst. Evol. Microbiol.">
        <title>Complete genome sequence of Corynebacterium casei LMG S-19264T (=DSM 44701T), isolated from a smear-ripened cheese.</title>
        <authorList>
            <consortium name="US DOE Joint Genome Institute (JGI-PGF)"/>
            <person name="Walter F."/>
            <person name="Albersmeier A."/>
            <person name="Kalinowski J."/>
            <person name="Ruckert C."/>
        </authorList>
    </citation>
    <scope>NUCLEOTIDE SEQUENCE</scope>
    <source>
        <strain evidence="3">CGMCC 1.15322</strain>
    </source>
</reference>
<dbReference type="Gene3D" id="3.40.190.10">
    <property type="entry name" value="Periplasmic binding protein-like II"/>
    <property type="match status" value="1"/>
</dbReference>
<sequence>MHRYLSFAATTFTALTALSALPVQAQTPSQNYPLKPITLIVPFAPGGGTDSIARDVGKALGEKLGQVVIIENKGGAGGSIGANAVAKAPADGYTLLFATSTFVTNAAAEATPSYNIEKDFSPIAMIGRGPLLVVASKEMGVKTIAQLRTAMAARPDGTNYCSSGNGSINHLSGELFRQKTQLAMTHVPYKGSGPATVDLLAGRIQLFFATVPTILPYVLDNRVELLAVTGAKRSPLFPSAPTMAEAGIKGFEISTWWGVLAPAKTPQSIIDKLNVAINEAAARDPMRSRLSHEGADAVSGSPADFRKALVAETVLWREVAKTAGLKPN</sequence>
<evidence type="ECO:0000313" key="3">
    <source>
        <dbReference type="EMBL" id="GGB11938.1"/>
    </source>
</evidence>
<dbReference type="PANTHER" id="PTHR42928:SF5">
    <property type="entry name" value="BLR1237 PROTEIN"/>
    <property type="match status" value="1"/>
</dbReference>
<reference evidence="3" key="2">
    <citation type="submission" date="2020-09" db="EMBL/GenBank/DDBJ databases">
        <authorList>
            <person name="Sun Q."/>
            <person name="Zhou Y."/>
        </authorList>
    </citation>
    <scope>NUCLEOTIDE SEQUENCE</scope>
    <source>
        <strain evidence="3">CGMCC 1.15322</strain>
    </source>
</reference>
<gene>
    <name evidence="3" type="ORF">GCM10011496_36030</name>
</gene>
<dbReference type="Proteomes" id="UP000620596">
    <property type="component" value="Unassembled WGS sequence"/>
</dbReference>
<comment type="caution">
    <text evidence="3">The sequence shown here is derived from an EMBL/GenBank/DDBJ whole genome shotgun (WGS) entry which is preliminary data.</text>
</comment>
<name>A0A916SQW0_9BURK</name>
<comment type="similarity">
    <text evidence="1">Belongs to the UPF0065 (bug) family.</text>
</comment>
<proteinExistence type="inferred from homology"/>
<dbReference type="EMBL" id="BMIG01000018">
    <property type="protein sequence ID" value="GGB11938.1"/>
    <property type="molecule type" value="Genomic_DNA"/>
</dbReference>
<keyword evidence="2" id="KW-0732">Signal</keyword>
<evidence type="ECO:0000313" key="4">
    <source>
        <dbReference type="Proteomes" id="UP000620596"/>
    </source>
</evidence>
<organism evidence="3 4">
    <name type="scientific">Polaromonas eurypsychrophila</name>
    <dbReference type="NCBI Taxonomy" id="1614635"/>
    <lineage>
        <taxon>Bacteria</taxon>
        <taxon>Pseudomonadati</taxon>
        <taxon>Pseudomonadota</taxon>
        <taxon>Betaproteobacteria</taxon>
        <taxon>Burkholderiales</taxon>
        <taxon>Comamonadaceae</taxon>
        <taxon>Polaromonas</taxon>
    </lineage>
</organism>
<dbReference type="RefSeq" id="WP_188709903.1">
    <property type="nucleotide sequence ID" value="NZ_BMIG01000018.1"/>
</dbReference>
<evidence type="ECO:0000256" key="1">
    <source>
        <dbReference type="ARBA" id="ARBA00006987"/>
    </source>
</evidence>
<dbReference type="InterPro" id="IPR042100">
    <property type="entry name" value="Bug_dom1"/>
</dbReference>
<dbReference type="AlphaFoldDB" id="A0A916SQW0"/>
<dbReference type="PANTHER" id="PTHR42928">
    <property type="entry name" value="TRICARBOXYLATE-BINDING PROTEIN"/>
    <property type="match status" value="1"/>
</dbReference>
<dbReference type="Pfam" id="PF03401">
    <property type="entry name" value="TctC"/>
    <property type="match status" value="1"/>
</dbReference>
<dbReference type="InterPro" id="IPR005064">
    <property type="entry name" value="BUG"/>
</dbReference>